<dbReference type="SUPFAM" id="SSF53474">
    <property type="entry name" value="alpha/beta-Hydrolases"/>
    <property type="match status" value="1"/>
</dbReference>
<dbReference type="EMBL" id="FOWZ01000002">
    <property type="protein sequence ID" value="SFP11852.1"/>
    <property type="molecule type" value="Genomic_DNA"/>
</dbReference>
<proteinExistence type="predicted"/>
<reference evidence="2" key="1">
    <citation type="submission" date="2016-10" db="EMBL/GenBank/DDBJ databases">
        <authorList>
            <person name="Varghese N."/>
            <person name="Submissions S."/>
        </authorList>
    </citation>
    <scope>NUCLEOTIDE SEQUENCE [LARGE SCALE GENOMIC DNA]</scope>
    <source>
        <strain evidence="2">CGMCC 1.7715</strain>
    </source>
</reference>
<dbReference type="AlphaFoldDB" id="A0A1I5MQH8"/>
<dbReference type="InterPro" id="IPR029058">
    <property type="entry name" value="AB_hydrolase_fold"/>
</dbReference>
<sequence>MFLEWPAPLPDGGTSMEMAVSTARKANPYLLIIPPLFDEANRMRAQLVLMMRTLQDLGVTSVMPDLPGTNESLQPQAAQTLSAWRAAVISATEHFGVSRALFVRSACALGTGAVPAFHYASHDPAKLLRAMVRAQSLAEKEAGNHRSPSEILDGARASGGTIAGWQIGPAMAQQLCETQTDQSDGVTPIAQEEIGGRALWLSSEGGIDEKQAKALAAVVAKEAGAL</sequence>
<evidence type="ECO:0000313" key="2">
    <source>
        <dbReference type="Proteomes" id="UP000199331"/>
    </source>
</evidence>
<dbReference type="Proteomes" id="UP000199331">
    <property type="component" value="Unassembled WGS sequence"/>
</dbReference>
<keyword evidence="2" id="KW-1185">Reference proteome</keyword>
<evidence type="ECO:0000313" key="1">
    <source>
        <dbReference type="EMBL" id="SFP11852.1"/>
    </source>
</evidence>
<dbReference type="STRING" id="604088.SAMN04488060_1502"/>
<gene>
    <name evidence="1" type="ORF">SAMN04488060_1502</name>
</gene>
<protein>
    <submittedName>
        <fullName evidence="1">Uncharacterized protein</fullName>
    </submittedName>
</protein>
<dbReference type="RefSeq" id="WP_090479437.1">
    <property type="nucleotide sequence ID" value="NZ_FOWZ01000002.1"/>
</dbReference>
<organism evidence="1 2">
    <name type="scientific">Qipengyuania nanhaisediminis</name>
    <dbReference type="NCBI Taxonomy" id="604088"/>
    <lineage>
        <taxon>Bacteria</taxon>
        <taxon>Pseudomonadati</taxon>
        <taxon>Pseudomonadota</taxon>
        <taxon>Alphaproteobacteria</taxon>
        <taxon>Sphingomonadales</taxon>
        <taxon>Erythrobacteraceae</taxon>
        <taxon>Qipengyuania</taxon>
    </lineage>
</organism>
<name>A0A1I5MQH8_9SPHN</name>
<accession>A0A1I5MQH8</accession>
<dbReference type="OrthoDB" id="7390151at2"/>
<dbReference type="Gene3D" id="3.40.50.1820">
    <property type="entry name" value="alpha/beta hydrolase"/>
    <property type="match status" value="1"/>
</dbReference>